<organism evidence="3 4">
    <name type="scientific">Gemmatirosa kalamazoonensis</name>
    <dbReference type="NCBI Taxonomy" id="861299"/>
    <lineage>
        <taxon>Bacteria</taxon>
        <taxon>Pseudomonadati</taxon>
        <taxon>Gemmatimonadota</taxon>
        <taxon>Gemmatimonadia</taxon>
        <taxon>Gemmatimonadales</taxon>
        <taxon>Gemmatimonadaceae</taxon>
        <taxon>Gemmatirosa</taxon>
    </lineage>
</organism>
<dbReference type="OrthoDB" id="9757968at2"/>
<dbReference type="SUPFAM" id="SSF49464">
    <property type="entry name" value="Carboxypeptidase regulatory domain-like"/>
    <property type="match status" value="1"/>
</dbReference>
<gene>
    <name evidence="3" type="ORF">J421_6216</name>
</gene>
<dbReference type="SUPFAM" id="SSF56935">
    <property type="entry name" value="Porins"/>
    <property type="match status" value="1"/>
</dbReference>
<feature type="signal peptide" evidence="2">
    <location>
        <begin position="1"/>
        <end position="20"/>
    </location>
</feature>
<keyword evidence="4" id="KW-1185">Reference proteome</keyword>
<feature type="compositionally biased region" description="Polar residues" evidence="1">
    <location>
        <begin position="129"/>
        <end position="138"/>
    </location>
</feature>
<sequence length="1241" mass="132688">MAALRRLLAFLFLAAGPLAAQSTPETVRGRVLDDSGKVVVGATIHVTRGPDRLVQQTATDSGGRFSVRFDPGTGDYLVAVAAAGFRPARRRVQRQGTERELVADFRLGRDLALLATVKVQAQRPARATANVSPTQPETGASERWSDGVEGRVSPTMAGDLGALASTIPGITMTPNGPSILGASSESNLTTLNGMGLAASAIPRAARTETRFTGATFDPTRGGFSGASIDVRLGPGSRFYQQRNAYFTLDAPQLQFTDDVGRSLGASSGTLRGSVGADGELIRQALTYNVAVDVSRSQSDPATLLGADEATLLRAGVSPDSVARLIAVAQPLGLPLSGRGIPGDRTRDVVTWLGRLDDTRDSLNRRSLTSYAGFTREGAVGFGPLSAPSAAGERRDRNAGVQLEIRDLVGPGRRILTQTRASASGVWTKGDPYEALPAASVMVRSPTLDERSDVTSLSVGGNPFIAGDERRWSAEVGNETAWNARGSRHRFKASLWGRADGLRQDPAGNLLGSYSFASIADLAAGRPASYSRTLVQPARSGTAWNAAGAIAHQWVPSRWFNLLYGARVETDGFFDAPPRNAALERALGVRTGAAPTRVHVSPRIGFQYTYNRDKDNGNGTNQSQIGRFYRTTMGVLRGGIGEFRDLLRPGILADASAGAGLAGSTEVLSCVGAAVPLPDWTRFAADPTSIPTGCVGGGGVLAERAPSVTLIDPSYDVPRSWRASLDWNSDWHRIMLRASALASYDLSQPGSVDANFAGNTRFTLGAEGGRPVYVSTAAIDPASGAVSAAEARRSSEFGRVGVRTSDLRGYGGQLTFMVQPDVFKMRRMPGGLFASLAYTVQATRREYRGFDGAGFGDPRVREWAAGPNDARHVFLLQAGVTPPKVGTFTLFARAQSGLPFTPIVQGDVNGDGRGGDRAFVPQPLNTALADPNPADPTPAQLAALLANGSATARDCVLAYAGRVADRNGCRGPWTQSLNLQWRPRLPKKMNRLTASVYMQNVLGGIDQALHGSSGLRGWGSSAQPDPVLLVPRGFDAQAQRFRYDVNPRFGDTRGARTLVRDPFRVTIDFSLRLTTDYDLQELRRALEPVKVSGAWQRRTADSLVAFYLQNTSNIHAAVLSESDSLFLTATQIAALRKADSAFSAQVRALFIPLGDYLARVGDAGAGKATLDSVQKVRKEYWKVFWQQPEIAAEPLTPTQISLFPLLANILQTPKKEREHSQWQFGNPVKFVPTERAASRTDK</sequence>
<dbReference type="EMBL" id="CP007130">
    <property type="protein sequence ID" value="AHG93751.1"/>
    <property type="molecule type" value="Genomic_DNA"/>
</dbReference>
<keyword evidence="2" id="KW-0732">Signal</keyword>
<dbReference type="KEGG" id="gba:J421_6216"/>
<dbReference type="AlphaFoldDB" id="W0RSV0"/>
<keyword evidence="3" id="KW-0614">Plasmid</keyword>
<evidence type="ECO:0008006" key="5">
    <source>
        <dbReference type="Google" id="ProtNLM"/>
    </source>
</evidence>
<dbReference type="RefSeq" id="WP_025415043.1">
    <property type="nucleotide sequence ID" value="NZ_CP007130.1"/>
</dbReference>
<evidence type="ECO:0000313" key="4">
    <source>
        <dbReference type="Proteomes" id="UP000019151"/>
    </source>
</evidence>
<reference evidence="3 4" key="1">
    <citation type="journal article" date="2014" name="Genome Announc.">
        <title>Genome Sequence and Methylome of Soil Bacterium Gemmatirosa kalamazoonensis KBS708T, a Member of the Rarely Cultivated Gemmatimonadetes Phylum.</title>
        <authorList>
            <person name="Debruyn J.M."/>
            <person name="Radosevich M."/>
            <person name="Wommack K.E."/>
            <person name="Polson S.W."/>
            <person name="Hauser L.J."/>
            <person name="Fawaz M.N."/>
            <person name="Korlach J."/>
            <person name="Tsai Y.C."/>
        </authorList>
    </citation>
    <scope>NUCLEOTIDE SEQUENCE [LARGE SCALE GENOMIC DNA]</scope>
    <source>
        <strain evidence="3 4">KBS708</strain>
        <plasmid evidence="4">Plasmid 2</plasmid>
    </source>
</reference>
<geneLocation type="plasmid" evidence="3 4">
    <name>2</name>
</geneLocation>
<proteinExistence type="predicted"/>
<accession>W0RSV0</accession>
<name>W0RSV0_9BACT</name>
<feature type="chain" id="PRO_5004795929" description="Carboxypeptidase regulatory-like domain-containing protein" evidence="2">
    <location>
        <begin position="21"/>
        <end position="1241"/>
    </location>
</feature>
<dbReference type="Pfam" id="PF13620">
    <property type="entry name" value="CarboxypepD_reg"/>
    <property type="match status" value="1"/>
</dbReference>
<dbReference type="Proteomes" id="UP000019151">
    <property type="component" value="Plasmid 2"/>
</dbReference>
<dbReference type="eggNOG" id="COG4771">
    <property type="taxonomic scope" value="Bacteria"/>
</dbReference>
<evidence type="ECO:0000256" key="2">
    <source>
        <dbReference type="SAM" id="SignalP"/>
    </source>
</evidence>
<dbReference type="HOGENOM" id="CLU_268823_0_0_0"/>
<feature type="region of interest" description="Disordered" evidence="1">
    <location>
        <begin position="125"/>
        <end position="149"/>
    </location>
</feature>
<dbReference type="InterPro" id="IPR008969">
    <property type="entry name" value="CarboxyPept-like_regulatory"/>
</dbReference>
<evidence type="ECO:0000313" key="3">
    <source>
        <dbReference type="EMBL" id="AHG93751.1"/>
    </source>
</evidence>
<dbReference type="Gene3D" id="2.60.40.1120">
    <property type="entry name" value="Carboxypeptidase-like, regulatory domain"/>
    <property type="match status" value="1"/>
</dbReference>
<evidence type="ECO:0000256" key="1">
    <source>
        <dbReference type="SAM" id="MobiDB-lite"/>
    </source>
</evidence>
<dbReference type="InParanoid" id="W0RSV0"/>
<protein>
    <recommendedName>
        <fullName evidence="5">Carboxypeptidase regulatory-like domain-containing protein</fullName>
    </recommendedName>
</protein>